<feature type="domain" description="Phosphoacetylglucosamine mutase AMG1" evidence="14">
    <location>
        <begin position="263"/>
        <end position="403"/>
    </location>
</feature>
<evidence type="ECO:0000259" key="15">
    <source>
        <dbReference type="Pfam" id="PF21405"/>
    </source>
</evidence>
<keyword evidence="6 11" id="KW-0479">Metal-binding</keyword>
<dbReference type="Pfam" id="PF02878">
    <property type="entry name" value="PGM_PMM_I"/>
    <property type="match status" value="2"/>
</dbReference>
<feature type="domain" description="Alpha-D-phosphohexomutase C-terminal" evidence="12">
    <location>
        <begin position="448"/>
        <end position="495"/>
    </location>
</feature>
<comment type="pathway">
    <text evidence="2 11">Nucleotide-sugar biosynthesis; UDP-N-acetyl-alpha-D-glucosamine biosynthesis; N-acetyl-alpha-D-glucosamine 1-phosphate from alpha-D-glucosamine 6-phosphate (route I): step 2/2.</text>
</comment>
<dbReference type="EMBL" id="CP092863">
    <property type="protein sequence ID" value="UYV60889.1"/>
    <property type="molecule type" value="Genomic_DNA"/>
</dbReference>
<feature type="domain" description="Alpha-D-phosphohexomutase alpha/beta/alpha" evidence="13">
    <location>
        <begin position="78"/>
        <end position="132"/>
    </location>
</feature>
<dbReference type="InterPro" id="IPR005843">
    <property type="entry name" value="A-D-PHexomutase_C"/>
</dbReference>
<proteinExistence type="inferred from homology"/>
<dbReference type="EC" id="5.4.2.3" evidence="4 11"/>
<evidence type="ECO:0000256" key="10">
    <source>
        <dbReference type="ARBA" id="ARBA00032065"/>
    </source>
</evidence>
<evidence type="ECO:0000256" key="11">
    <source>
        <dbReference type="PIRNR" id="PIRNR016408"/>
    </source>
</evidence>
<keyword evidence="17" id="KW-1185">Reference proteome</keyword>
<evidence type="ECO:0000259" key="14">
    <source>
        <dbReference type="Pfam" id="PF21404"/>
    </source>
</evidence>
<evidence type="ECO:0000313" key="16">
    <source>
        <dbReference type="EMBL" id="UYV60889.1"/>
    </source>
</evidence>
<dbReference type="Gene3D" id="3.40.120.10">
    <property type="entry name" value="Alpha-D-Glucose-1,6-Bisphosphate, subunit A, domain 3"/>
    <property type="match status" value="3"/>
</dbReference>
<keyword evidence="8 11" id="KW-0413">Isomerase</keyword>
<keyword evidence="7 11" id="KW-0460">Magnesium</keyword>
<dbReference type="Pfam" id="PF21404">
    <property type="entry name" value="AMG1_III"/>
    <property type="match status" value="1"/>
</dbReference>
<evidence type="ECO:0000256" key="5">
    <source>
        <dbReference type="ARBA" id="ARBA00022553"/>
    </source>
</evidence>
<evidence type="ECO:0000259" key="12">
    <source>
        <dbReference type="Pfam" id="PF00408"/>
    </source>
</evidence>
<evidence type="ECO:0000256" key="8">
    <source>
        <dbReference type="ARBA" id="ARBA00023235"/>
    </source>
</evidence>
<dbReference type="PROSITE" id="PS00710">
    <property type="entry name" value="PGM_PMM"/>
    <property type="match status" value="1"/>
</dbReference>
<dbReference type="InterPro" id="IPR049023">
    <property type="entry name" value="AMG1_II"/>
</dbReference>
<dbReference type="Proteomes" id="UP001235939">
    <property type="component" value="Chromosome 01"/>
</dbReference>
<name>A0ABY6JWG5_9ARAC</name>
<dbReference type="Gene3D" id="3.30.310.50">
    <property type="entry name" value="Alpha-D-phosphohexomutase, C-terminal domain"/>
    <property type="match status" value="1"/>
</dbReference>
<dbReference type="InterPro" id="IPR016657">
    <property type="entry name" value="PAGM"/>
</dbReference>
<dbReference type="CDD" id="cd03086">
    <property type="entry name" value="PGM3"/>
    <property type="match status" value="1"/>
</dbReference>
<dbReference type="InterPro" id="IPR036900">
    <property type="entry name" value="A-D-PHexomutase_C_sf"/>
</dbReference>
<sequence>MGLLGALRSYYKKGAAVGVVITASHNPQDDNGLKLIDPLGEMLDMGWEQLATRLANVESEEVTAVLTSIIQSEAIPVETAATATVLIGYDTRPSSKQFAAELRAGAEALKATVVDYGLLTTPQLHFLVWQYNLRPEPPQEDLYYTTLVGAFLELRNLSGGEPRKRYSPCLKLDGANGVGALKAARLQASLGSALSLTILNDGSTGVLNHMCGSDHVKVNQALPTVPSCAGDFKPLERAASFDGDADRIVYYYLDGSGEFRLLDGDKLAALYILHLQSLLQSCGLDFTFTCVQTAYANGSSTNYIQDTLKVPVACVKTGVKHLYNKAKEAELSVFFEANGHGTVYYSEEALKKITAVKEDKAASVEQQRAGDQLLAISRLINPTVGDAISDLLLTEAILYARDWSVEDWDNIYQPVPYHLSKVLVAGQVPDRYAISVNDTQTQCLAPAGLQDAINQAVAQVPNGRCFVRPSGTEDLVRVYAEALTKEQAVALATQVEGLVSTMAG</sequence>
<dbReference type="InterPro" id="IPR016055">
    <property type="entry name" value="A-D-PHexomutase_a/b/a-I/II/III"/>
</dbReference>
<evidence type="ECO:0000256" key="3">
    <source>
        <dbReference type="ARBA" id="ARBA00010231"/>
    </source>
</evidence>
<comment type="catalytic activity">
    <reaction evidence="1 11">
        <text>N-acetyl-alpha-D-glucosamine 1-phosphate = N-acetyl-D-glucosamine 6-phosphate</text>
        <dbReference type="Rhea" id="RHEA:23804"/>
        <dbReference type="ChEBI" id="CHEBI:57513"/>
        <dbReference type="ChEBI" id="CHEBI:57776"/>
        <dbReference type="EC" id="5.4.2.3"/>
    </reaction>
</comment>
<evidence type="ECO:0000256" key="9">
    <source>
        <dbReference type="ARBA" id="ARBA00031926"/>
    </source>
</evidence>
<evidence type="ECO:0000313" key="17">
    <source>
        <dbReference type="Proteomes" id="UP001235939"/>
    </source>
</evidence>
<dbReference type="SUPFAM" id="SSF53738">
    <property type="entry name" value="Phosphoglucomutase, first 3 domains"/>
    <property type="match status" value="2"/>
</dbReference>
<dbReference type="InterPro" id="IPR049022">
    <property type="entry name" value="AMG1_III"/>
</dbReference>
<dbReference type="InterPro" id="IPR005844">
    <property type="entry name" value="A-D-PHexomutase_a/b/a-I"/>
</dbReference>
<gene>
    <name evidence="16" type="ORF">LAZ67_1002681</name>
</gene>
<comment type="function">
    <text evidence="11">Catalyzes the conversion of GlcNAc-6-P into GlcNAc-1-P during the synthesis of uridine diphosphate/UDP-GlcNAc, a sugar nucleotide critical to multiple glycosylation pathways including protein N- and O-glycosylation.</text>
</comment>
<dbReference type="InterPro" id="IPR016066">
    <property type="entry name" value="A-D-PHexomutase_CS"/>
</dbReference>
<dbReference type="Pfam" id="PF00408">
    <property type="entry name" value="PGM_PMM_IV"/>
    <property type="match status" value="1"/>
</dbReference>
<dbReference type="PANTHER" id="PTHR45955:SF1">
    <property type="entry name" value="PHOSPHOACETYLGLUCOSAMINE MUTASE"/>
    <property type="match status" value="1"/>
</dbReference>
<evidence type="ECO:0000256" key="4">
    <source>
        <dbReference type="ARBA" id="ARBA00012731"/>
    </source>
</evidence>
<evidence type="ECO:0000256" key="2">
    <source>
        <dbReference type="ARBA" id="ARBA00004865"/>
    </source>
</evidence>
<evidence type="ECO:0000256" key="7">
    <source>
        <dbReference type="ARBA" id="ARBA00022842"/>
    </source>
</evidence>
<organism evidence="16 17">
    <name type="scientific">Cordylochernes scorpioides</name>
    <dbReference type="NCBI Taxonomy" id="51811"/>
    <lineage>
        <taxon>Eukaryota</taxon>
        <taxon>Metazoa</taxon>
        <taxon>Ecdysozoa</taxon>
        <taxon>Arthropoda</taxon>
        <taxon>Chelicerata</taxon>
        <taxon>Arachnida</taxon>
        <taxon>Pseudoscorpiones</taxon>
        <taxon>Cheliferoidea</taxon>
        <taxon>Chernetidae</taxon>
        <taxon>Cordylochernes</taxon>
    </lineage>
</organism>
<accession>A0ABY6JWG5</accession>
<feature type="domain" description="Alpha-D-phosphohexomutase alpha/beta/alpha" evidence="13">
    <location>
        <begin position="12"/>
        <end position="43"/>
    </location>
</feature>
<evidence type="ECO:0000256" key="6">
    <source>
        <dbReference type="ARBA" id="ARBA00022723"/>
    </source>
</evidence>
<protein>
    <recommendedName>
        <fullName evidence="4 11">Phosphoacetylglucosamine mutase</fullName>
        <shortName evidence="11">PAGM</shortName>
        <ecNumber evidence="4 11">5.4.2.3</ecNumber>
    </recommendedName>
    <alternativeName>
        <fullName evidence="10 11">Acetylglucosamine phosphomutase</fullName>
    </alternativeName>
    <alternativeName>
        <fullName evidence="9 11">N-acetylglucosamine-phosphate mutase</fullName>
    </alternativeName>
</protein>
<dbReference type="SUPFAM" id="SSF55957">
    <property type="entry name" value="Phosphoglucomutase, C-terminal domain"/>
    <property type="match status" value="1"/>
</dbReference>
<dbReference type="Pfam" id="PF21405">
    <property type="entry name" value="AMG1_II"/>
    <property type="match status" value="1"/>
</dbReference>
<dbReference type="PANTHER" id="PTHR45955">
    <property type="entry name" value="PHOSPHOACETYLGLUCOSAMINE MUTASE"/>
    <property type="match status" value="1"/>
</dbReference>
<evidence type="ECO:0000256" key="1">
    <source>
        <dbReference type="ARBA" id="ARBA00000558"/>
    </source>
</evidence>
<dbReference type="PIRSF" id="PIRSF016408">
    <property type="entry name" value="PAGM"/>
    <property type="match status" value="1"/>
</dbReference>
<evidence type="ECO:0000259" key="13">
    <source>
        <dbReference type="Pfam" id="PF02878"/>
    </source>
</evidence>
<comment type="cofactor">
    <cofactor evidence="11">
        <name>Mg(2+)</name>
        <dbReference type="ChEBI" id="CHEBI:18420"/>
    </cofactor>
    <text evidence="11">Binds 1 Mg(2+) ion per subunit.</text>
</comment>
<comment type="similarity">
    <text evidence="3 11">Belongs to the phosphohexose mutase family.</text>
</comment>
<feature type="domain" description="Phosphoacetylglucosamine mutase AMG1" evidence="15">
    <location>
        <begin position="140"/>
        <end position="249"/>
    </location>
</feature>
<reference evidence="16 17" key="1">
    <citation type="submission" date="2022-01" db="EMBL/GenBank/DDBJ databases">
        <title>A chromosomal length assembly of Cordylochernes scorpioides.</title>
        <authorList>
            <person name="Zeh D."/>
            <person name="Zeh J."/>
        </authorList>
    </citation>
    <scope>NUCLEOTIDE SEQUENCE [LARGE SCALE GENOMIC DNA]</scope>
    <source>
        <strain evidence="16">IN4F17</strain>
        <tissue evidence="16">Whole Body</tissue>
    </source>
</reference>
<keyword evidence="5" id="KW-0597">Phosphoprotein</keyword>